<feature type="modified residue" description="4-aspartylphosphate" evidence="1">
    <location>
        <position position="55"/>
    </location>
</feature>
<keyword evidence="5" id="KW-1185">Reference proteome</keyword>
<dbReference type="InterPro" id="IPR011006">
    <property type="entry name" value="CheY-like_superfamily"/>
</dbReference>
<dbReference type="RefSeq" id="WP_147669283.1">
    <property type="nucleotide sequence ID" value="NZ_CP120678.1"/>
</dbReference>
<dbReference type="GO" id="GO:0043709">
    <property type="term" value="P:cell adhesion involved in single-species biofilm formation"/>
    <property type="evidence" value="ECO:0007669"/>
    <property type="project" value="TreeGrafter"/>
</dbReference>
<evidence type="ECO:0000256" key="1">
    <source>
        <dbReference type="PROSITE-ProRule" id="PRU00169"/>
    </source>
</evidence>
<accession>A0A9Y2ESE2</accession>
<dbReference type="EC" id="2.7.7.65" evidence="4"/>
<dbReference type="SUPFAM" id="SSF52172">
    <property type="entry name" value="CheY-like"/>
    <property type="match status" value="1"/>
</dbReference>
<dbReference type="PANTHER" id="PTHR45138">
    <property type="entry name" value="REGULATORY COMPONENTS OF SENSORY TRANSDUCTION SYSTEM"/>
    <property type="match status" value="1"/>
</dbReference>
<dbReference type="FunFam" id="3.30.70.270:FF:000001">
    <property type="entry name" value="Diguanylate cyclase domain protein"/>
    <property type="match status" value="1"/>
</dbReference>
<dbReference type="SUPFAM" id="SSF55073">
    <property type="entry name" value="Nucleotide cyclase"/>
    <property type="match status" value="1"/>
</dbReference>
<dbReference type="PROSITE" id="PS50887">
    <property type="entry name" value="GGDEF"/>
    <property type="match status" value="1"/>
</dbReference>
<dbReference type="GO" id="GO:0000160">
    <property type="term" value="P:phosphorelay signal transduction system"/>
    <property type="evidence" value="ECO:0007669"/>
    <property type="project" value="InterPro"/>
</dbReference>
<dbReference type="NCBIfam" id="TIGR00254">
    <property type="entry name" value="GGDEF"/>
    <property type="match status" value="1"/>
</dbReference>
<dbReference type="EMBL" id="CP120678">
    <property type="protein sequence ID" value="WIW70803.1"/>
    <property type="molecule type" value="Genomic_DNA"/>
</dbReference>
<dbReference type="InterPro" id="IPR000160">
    <property type="entry name" value="GGDEF_dom"/>
</dbReference>
<dbReference type="Proteomes" id="UP001243623">
    <property type="component" value="Chromosome"/>
</dbReference>
<dbReference type="Pfam" id="PF00072">
    <property type="entry name" value="Response_reg"/>
    <property type="match status" value="1"/>
</dbReference>
<dbReference type="InterPro" id="IPR050469">
    <property type="entry name" value="Diguanylate_Cyclase"/>
</dbReference>
<keyword evidence="4" id="KW-0548">Nucleotidyltransferase</keyword>
<feature type="domain" description="Response regulatory" evidence="2">
    <location>
        <begin position="6"/>
        <end position="122"/>
    </location>
</feature>
<dbReference type="InterPro" id="IPR043128">
    <property type="entry name" value="Rev_trsase/Diguanyl_cyclase"/>
</dbReference>
<dbReference type="AlphaFoldDB" id="A0A9Y2ESE2"/>
<protein>
    <submittedName>
        <fullName evidence="4">Diguanylate cyclase</fullName>
        <ecNumber evidence="4">2.7.7.65</ecNumber>
    </submittedName>
</protein>
<dbReference type="InterPro" id="IPR029787">
    <property type="entry name" value="Nucleotide_cyclase"/>
</dbReference>
<dbReference type="PROSITE" id="PS50110">
    <property type="entry name" value="RESPONSE_REGULATORY"/>
    <property type="match status" value="1"/>
</dbReference>
<dbReference type="Pfam" id="PF00990">
    <property type="entry name" value="GGDEF"/>
    <property type="match status" value="1"/>
</dbReference>
<dbReference type="InterPro" id="IPR001789">
    <property type="entry name" value="Sig_transdc_resp-reg_receiver"/>
</dbReference>
<dbReference type="SMART" id="SM00267">
    <property type="entry name" value="GGDEF"/>
    <property type="match status" value="1"/>
</dbReference>
<organism evidence="4 5">
    <name type="scientific">Selenobaculum gibii</name>
    <dbReference type="NCBI Taxonomy" id="3054208"/>
    <lineage>
        <taxon>Bacteria</taxon>
        <taxon>Bacillati</taxon>
        <taxon>Bacillota</taxon>
        <taxon>Negativicutes</taxon>
        <taxon>Selenomonadales</taxon>
        <taxon>Selenomonadaceae</taxon>
        <taxon>Selenobaculum</taxon>
    </lineage>
</organism>
<dbReference type="Gene3D" id="3.40.50.2300">
    <property type="match status" value="1"/>
</dbReference>
<evidence type="ECO:0000313" key="4">
    <source>
        <dbReference type="EMBL" id="WIW70803.1"/>
    </source>
</evidence>
<dbReference type="PANTHER" id="PTHR45138:SF9">
    <property type="entry name" value="DIGUANYLATE CYCLASE DGCM-RELATED"/>
    <property type="match status" value="1"/>
</dbReference>
<evidence type="ECO:0000259" key="3">
    <source>
        <dbReference type="PROSITE" id="PS50887"/>
    </source>
</evidence>
<dbReference type="Gene3D" id="3.30.70.270">
    <property type="match status" value="1"/>
</dbReference>
<dbReference type="CDD" id="cd01949">
    <property type="entry name" value="GGDEF"/>
    <property type="match status" value="1"/>
</dbReference>
<reference evidence="4" key="1">
    <citation type="submission" date="2023-03" db="EMBL/GenBank/DDBJ databases">
        <title>Selenobaculum gbiensis gen. nov. sp. nov., a new bacterium isolated from the gut microbiota of IBD patient.</title>
        <authorList>
            <person name="Yeo S."/>
            <person name="Park H."/>
            <person name="Huh C.S."/>
        </authorList>
    </citation>
    <scope>NUCLEOTIDE SEQUENCE</scope>
    <source>
        <strain evidence="4">ICN-92133</strain>
    </source>
</reference>
<keyword evidence="4" id="KW-0808">Transferase</keyword>
<proteinExistence type="predicted"/>
<dbReference type="GO" id="GO:1902201">
    <property type="term" value="P:negative regulation of bacterial-type flagellum-dependent cell motility"/>
    <property type="evidence" value="ECO:0007669"/>
    <property type="project" value="TreeGrafter"/>
</dbReference>
<sequence length="306" mass="35183">MADKSVILVIDDNMLICTIVKDILKTKYENIITIQDANKSVAVAKEILPDLILLDVVLISTDGFEICRRLKSSPVTESIPVMFVTSESERKIISRCFEVGAVDYIRKPFISAELMARVAVHLESRKHKLQLQSMIREMAEVLRHDELTKLYTRRIFMQELQSYFEIQHKFVLVIADIDNFKRINDTYGHVIGDAILTLVAKALKDNCRPIDIAARWGGEEFIMLFPSLNEDSTRHILECMRKSINEICLEHKGEMISVTTTFGFTNVDFDVEMEKSIAMADKALYYGKKHGKNRCIMYDKSFEFLP</sequence>
<dbReference type="SMART" id="SM00448">
    <property type="entry name" value="REC"/>
    <property type="match status" value="1"/>
</dbReference>
<dbReference type="GO" id="GO:0005886">
    <property type="term" value="C:plasma membrane"/>
    <property type="evidence" value="ECO:0007669"/>
    <property type="project" value="TreeGrafter"/>
</dbReference>
<name>A0A9Y2ESE2_9FIRM</name>
<dbReference type="GO" id="GO:0052621">
    <property type="term" value="F:diguanylate cyclase activity"/>
    <property type="evidence" value="ECO:0007669"/>
    <property type="project" value="UniProtKB-EC"/>
</dbReference>
<keyword evidence="1" id="KW-0597">Phosphoprotein</keyword>
<gene>
    <name evidence="4" type="ORF">P3F81_00270</name>
</gene>
<evidence type="ECO:0000313" key="5">
    <source>
        <dbReference type="Proteomes" id="UP001243623"/>
    </source>
</evidence>
<evidence type="ECO:0000259" key="2">
    <source>
        <dbReference type="PROSITE" id="PS50110"/>
    </source>
</evidence>
<dbReference type="KEGG" id="sgbi:P3F81_00270"/>
<feature type="domain" description="GGDEF" evidence="3">
    <location>
        <begin position="168"/>
        <end position="300"/>
    </location>
</feature>